<dbReference type="InterPro" id="IPR016166">
    <property type="entry name" value="FAD-bd_PCMH"/>
</dbReference>
<name>A0A8J3N5F4_9CHLR</name>
<gene>
    <name evidence="7" type="ORF">KSF_090570</name>
</gene>
<dbReference type="PROSITE" id="PS00862">
    <property type="entry name" value="OX2_COVAL_FAD"/>
    <property type="match status" value="1"/>
</dbReference>
<keyword evidence="3" id="KW-0285">Flavoprotein</keyword>
<dbReference type="InterPro" id="IPR036318">
    <property type="entry name" value="FAD-bd_PCMH-like_sf"/>
</dbReference>
<dbReference type="GO" id="GO:0071949">
    <property type="term" value="F:FAD binding"/>
    <property type="evidence" value="ECO:0007669"/>
    <property type="project" value="InterPro"/>
</dbReference>
<dbReference type="Gene3D" id="3.30.43.10">
    <property type="entry name" value="Uridine Diphospho-n-acetylenolpyruvylglucosamine Reductase, domain 2"/>
    <property type="match status" value="1"/>
</dbReference>
<comment type="similarity">
    <text evidence="2">Belongs to the oxygen-dependent FAD-linked oxidoreductase family.</text>
</comment>
<dbReference type="Pfam" id="PF08031">
    <property type="entry name" value="BBE"/>
    <property type="match status" value="1"/>
</dbReference>
<sequence>MTQQQNIGVTLDKTAVQEFASRMRGTLLHPGAAGYEQARQVYNGMIDKRPALIARCMDVADVIAAVNFAREQNLTLAVRGGGHNGPGLGTCDDGLVIDLSGMKGIRVDPSARTVRVEGGCTWGEVDHATHPFGLVTPSGFISTTGVGGLTLGGGIGYLARTLGLTVDNLLSVDMVLADGSFVTASAQEHADLFWAVRGGGGNFGVVTSFLFQLHPISTVYGGPIFWPMEQAADLLAFWRDFILNAPEEINGWFGFVTVPPAPLFPEQFHLQKMCVIVWCSTAPVEQAEELLKPIRAFGTPAMDFAGPIPWPMLQSLFDAIYPAGLQWYWKADFFTDLNDKAIDLHVKYGAQLPTMHSTMHLYPINGAVHRPASSDTAFSFREANFSEVIVGVDPNPANNERMIQWARDYWMALHPYSAGGGYINMMMDEGADNVKAAYRDNYARLAEVKAAYDPGNLFHMNQNITPSDGEKGS</sequence>
<feature type="domain" description="FAD-binding PCMH-type" evidence="6">
    <location>
        <begin position="45"/>
        <end position="216"/>
    </location>
</feature>
<accession>A0A8J3N5F4</accession>
<dbReference type="InterPro" id="IPR016169">
    <property type="entry name" value="FAD-bd_PCMH_sub2"/>
</dbReference>
<dbReference type="GO" id="GO:0016491">
    <property type="term" value="F:oxidoreductase activity"/>
    <property type="evidence" value="ECO:0007669"/>
    <property type="project" value="UniProtKB-KW"/>
</dbReference>
<evidence type="ECO:0000256" key="1">
    <source>
        <dbReference type="ARBA" id="ARBA00001974"/>
    </source>
</evidence>
<comment type="cofactor">
    <cofactor evidence="1">
        <name>FAD</name>
        <dbReference type="ChEBI" id="CHEBI:57692"/>
    </cofactor>
</comment>
<dbReference type="PROSITE" id="PS51387">
    <property type="entry name" value="FAD_PCMH"/>
    <property type="match status" value="1"/>
</dbReference>
<evidence type="ECO:0000313" key="8">
    <source>
        <dbReference type="Proteomes" id="UP000597444"/>
    </source>
</evidence>
<dbReference type="InterPro" id="IPR016167">
    <property type="entry name" value="FAD-bd_PCMH_sub1"/>
</dbReference>
<evidence type="ECO:0000256" key="5">
    <source>
        <dbReference type="ARBA" id="ARBA00023002"/>
    </source>
</evidence>
<dbReference type="Proteomes" id="UP000597444">
    <property type="component" value="Unassembled WGS sequence"/>
</dbReference>
<keyword evidence="8" id="KW-1185">Reference proteome</keyword>
<dbReference type="Pfam" id="PF01565">
    <property type="entry name" value="FAD_binding_4"/>
    <property type="match status" value="1"/>
</dbReference>
<keyword evidence="5" id="KW-0560">Oxidoreductase</keyword>
<evidence type="ECO:0000313" key="7">
    <source>
        <dbReference type="EMBL" id="GHO99009.1"/>
    </source>
</evidence>
<dbReference type="Gene3D" id="3.40.462.20">
    <property type="match status" value="1"/>
</dbReference>
<proteinExistence type="inferred from homology"/>
<evidence type="ECO:0000256" key="2">
    <source>
        <dbReference type="ARBA" id="ARBA00005466"/>
    </source>
</evidence>
<organism evidence="7 8">
    <name type="scientific">Reticulibacter mediterranei</name>
    <dbReference type="NCBI Taxonomy" id="2778369"/>
    <lineage>
        <taxon>Bacteria</taxon>
        <taxon>Bacillati</taxon>
        <taxon>Chloroflexota</taxon>
        <taxon>Ktedonobacteria</taxon>
        <taxon>Ktedonobacterales</taxon>
        <taxon>Reticulibacteraceae</taxon>
        <taxon>Reticulibacter</taxon>
    </lineage>
</organism>
<dbReference type="InterPro" id="IPR050416">
    <property type="entry name" value="FAD-linked_Oxidoreductase"/>
</dbReference>
<dbReference type="InterPro" id="IPR012951">
    <property type="entry name" value="BBE"/>
</dbReference>
<dbReference type="PANTHER" id="PTHR42973">
    <property type="entry name" value="BINDING OXIDOREDUCTASE, PUTATIVE (AFU_ORTHOLOGUE AFUA_1G17690)-RELATED"/>
    <property type="match status" value="1"/>
</dbReference>
<reference evidence="7" key="1">
    <citation type="submission" date="2020-10" db="EMBL/GenBank/DDBJ databases">
        <title>Taxonomic study of unclassified bacteria belonging to the class Ktedonobacteria.</title>
        <authorList>
            <person name="Yabe S."/>
            <person name="Wang C.M."/>
            <person name="Zheng Y."/>
            <person name="Sakai Y."/>
            <person name="Cavaletti L."/>
            <person name="Monciardini P."/>
            <person name="Donadio S."/>
        </authorList>
    </citation>
    <scope>NUCLEOTIDE SEQUENCE</scope>
    <source>
        <strain evidence="7">ID150040</strain>
    </source>
</reference>
<evidence type="ECO:0000259" key="6">
    <source>
        <dbReference type="PROSITE" id="PS51387"/>
    </source>
</evidence>
<dbReference type="AlphaFoldDB" id="A0A8J3N5F4"/>
<protein>
    <submittedName>
        <fullName evidence="7">Oxidoreductase</fullName>
    </submittedName>
</protein>
<dbReference type="Gene3D" id="3.30.465.10">
    <property type="match status" value="1"/>
</dbReference>
<dbReference type="EMBL" id="BNJK01000002">
    <property type="protein sequence ID" value="GHO99009.1"/>
    <property type="molecule type" value="Genomic_DNA"/>
</dbReference>
<evidence type="ECO:0000256" key="3">
    <source>
        <dbReference type="ARBA" id="ARBA00022630"/>
    </source>
</evidence>
<dbReference type="PANTHER" id="PTHR42973:SF39">
    <property type="entry name" value="FAD-BINDING PCMH-TYPE DOMAIN-CONTAINING PROTEIN"/>
    <property type="match status" value="1"/>
</dbReference>
<dbReference type="SUPFAM" id="SSF56176">
    <property type="entry name" value="FAD-binding/transporter-associated domain-like"/>
    <property type="match status" value="1"/>
</dbReference>
<keyword evidence="4" id="KW-0274">FAD</keyword>
<evidence type="ECO:0000256" key="4">
    <source>
        <dbReference type="ARBA" id="ARBA00022827"/>
    </source>
</evidence>
<comment type="caution">
    <text evidence="7">The sequence shown here is derived from an EMBL/GenBank/DDBJ whole genome shotgun (WGS) entry which is preliminary data.</text>
</comment>
<dbReference type="InterPro" id="IPR006093">
    <property type="entry name" value="Oxy_OxRdtase_FAD_BS"/>
</dbReference>
<dbReference type="InterPro" id="IPR006094">
    <property type="entry name" value="Oxid_FAD_bind_N"/>
</dbReference>